<keyword evidence="3" id="KW-1185">Reference proteome</keyword>
<keyword evidence="1" id="KW-0472">Membrane</keyword>
<keyword evidence="1" id="KW-0812">Transmembrane</keyword>
<evidence type="ECO:0000256" key="1">
    <source>
        <dbReference type="SAM" id="Phobius"/>
    </source>
</evidence>
<evidence type="ECO:0000313" key="2">
    <source>
        <dbReference type="EMBL" id="KAK3394118.1"/>
    </source>
</evidence>
<name>A0AAE0U7Q2_9PEZI</name>
<comment type="caution">
    <text evidence="2">The sequence shown here is derived from an EMBL/GenBank/DDBJ whole genome shotgun (WGS) entry which is preliminary data.</text>
</comment>
<feature type="transmembrane region" description="Helical" evidence="1">
    <location>
        <begin position="22"/>
        <end position="45"/>
    </location>
</feature>
<dbReference type="EMBL" id="JAULSW010000001">
    <property type="protein sequence ID" value="KAK3394118.1"/>
    <property type="molecule type" value="Genomic_DNA"/>
</dbReference>
<gene>
    <name evidence="2" type="ORF">B0H63DRAFT_36339</name>
</gene>
<organism evidence="2 3">
    <name type="scientific">Podospora didyma</name>
    <dbReference type="NCBI Taxonomy" id="330526"/>
    <lineage>
        <taxon>Eukaryota</taxon>
        <taxon>Fungi</taxon>
        <taxon>Dikarya</taxon>
        <taxon>Ascomycota</taxon>
        <taxon>Pezizomycotina</taxon>
        <taxon>Sordariomycetes</taxon>
        <taxon>Sordariomycetidae</taxon>
        <taxon>Sordariales</taxon>
        <taxon>Podosporaceae</taxon>
        <taxon>Podospora</taxon>
    </lineage>
</organism>
<keyword evidence="1" id="KW-1133">Transmembrane helix</keyword>
<reference evidence="2" key="2">
    <citation type="submission" date="2023-06" db="EMBL/GenBank/DDBJ databases">
        <authorList>
            <consortium name="Lawrence Berkeley National Laboratory"/>
            <person name="Haridas S."/>
            <person name="Hensen N."/>
            <person name="Bonometti L."/>
            <person name="Westerberg I."/>
            <person name="Brannstrom I.O."/>
            <person name="Guillou S."/>
            <person name="Cros-Aarteil S."/>
            <person name="Calhoun S."/>
            <person name="Kuo A."/>
            <person name="Mondo S."/>
            <person name="Pangilinan J."/>
            <person name="Riley R."/>
            <person name="LaButti K."/>
            <person name="Andreopoulos B."/>
            <person name="Lipzen A."/>
            <person name="Chen C."/>
            <person name="Yanf M."/>
            <person name="Daum C."/>
            <person name="Ng V."/>
            <person name="Clum A."/>
            <person name="Steindorff A."/>
            <person name="Ohm R."/>
            <person name="Martin F."/>
            <person name="Silar P."/>
            <person name="Natvig D."/>
            <person name="Lalanne C."/>
            <person name="Gautier V."/>
            <person name="Ament-velasquez S.L."/>
            <person name="Kruys A."/>
            <person name="Hutchinson M.I."/>
            <person name="Powell A.J."/>
            <person name="Barry K."/>
            <person name="Miller A.N."/>
            <person name="Grigoriev I.V."/>
            <person name="Debuchy R."/>
            <person name="Gladieux P."/>
            <person name="Thoren M.H."/>
            <person name="Johannesson H."/>
        </authorList>
    </citation>
    <scope>NUCLEOTIDE SEQUENCE</scope>
    <source>
        <strain evidence="2">CBS 232.78</strain>
    </source>
</reference>
<dbReference type="AlphaFoldDB" id="A0AAE0U7Q2"/>
<proteinExistence type="predicted"/>
<evidence type="ECO:0000313" key="3">
    <source>
        <dbReference type="Proteomes" id="UP001285441"/>
    </source>
</evidence>
<protein>
    <submittedName>
        <fullName evidence="2">Uncharacterized protein</fullName>
    </submittedName>
</protein>
<dbReference type="Proteomes" id="UP001285441">
    <property type="component" value="Unassembled WGS sequence"/>
</dbReference>
<reference evidence="2" key="1">
    <citation type="journal article" date="2023" name="Mol. Phylogenet. Evol.">
        <title>Genome-scale phylogeny and comparative genomics of the fungal order Sordariales.</title>
        <authorList>
            <person name="Hensen N."/>
            <person name="Bonometti L."/>
            <person name="Westerberg I."/>
            <person name="Brannstrom I.O."/>
            <person name="Guillou S."/>
            <person name="Cros-Aarteil S."/>
            <person name="Calhoun S."/>
            <person name="Haridas S."/>
            <person name="Kuo A."/>
            <person name="Mondo S."/>
            <person name="Pangilinan J."/>
            <person name="Riley R."/>
            <person name="LaButti K."/>
            <person name="Andreopoulos B."/>
            <person name="Lipzen A."/>
            <person name="Chen C."/>
            <person name="Yan M."/>
            <person name="Daum C."/>
            <person name="Ng V."/>
            <person name="Clum A."/>
            <person name="Steindorff A."/>
            <person name="Ohm R.A."/>
            <person name="Martin F."/>
            <person name="Silar P."/>
            <person name="Natvig D.O."/>
            <person name="Lalanne C."/>
            <person name="Gautier V."/>
            <person name="Ament-Velasquez S.L."/>
            <person name="Kruys A."/>
            <person name="Hutchinson M.I."/>
            <person name="Powell A.J."/>
            <person name="Barry K."/>
            <person name="Miller A.N."/>
            <person name="Grigoriev I.V."/>
            <person name="Debuchy R."/>
            <person name="Gladieux P."/>
            <person name="Hiltunen Thoren M."/>
            <person name="Johannesson H."/>
        </authorList>
    </citation>
    <scope>NUCLEOTIDE SEQUENCE</scope>
    <source>
        <strain evidence="2">CBS 232.78</strain>
    </source>
</reference>
<sequence length="122" mass="12982">MAVPCAPLPGVNVGWLQPDVRLLLLITFIALAMRLAAGLFAWLVYSFGELWRCSSCQTKKCDSHSRCGGSLSCLAPAANTEKTRTALPSFPAAWQFSPVAISGPGIANNKDGFPLKLTDSLS</sequence>
<accession>A0AAE0U7Q2</accession>